<keyword evidence="1" id="KW-0732">Signal</keyword>
<feature type="signal peptide" evidence="1">
    <location>
        <begin position="1"/>
        <end position="30"/>
    </location>
</feature>
<protein>
    <submittedName>
        <fullName evidence="2">Uncharacterized protein</fullName>
    </submittedName>
</protein>
<evidence type="ECO:0000256" key="1">
    <source>
        <dbReference type="SAM" id="SignalP"/>
    </source>
</evidence>
<dbReference type="KEGG" id="luo:HHL09_12200"/>
<evidence type="ECO:0000313" key="3">
    <source>
        <dbReference type="Proteomes" id="UP000501812"/>
    </source>
</evidence>
<sequence>MICPLLRGHIPFVCLLAALFLPSAVLRAQAPQGRITNTFKAHPASYEPILETETMIVSAETVAIEEWPGKTRYEWRKVKFWNRDGSNYNERIIPPGLGANTWTKCIAHGNDIFLPDGGSFHMVNRNPAVQIKRLNYN</sequence>
<name>A0A858RJC3_9BACT</name>
<feature type="chain" id="PRO_5032450215" evidence="1">
    <location>
        <begin position="31"/>
        <end position="137"/>
    </location>
</feature>
<dbReference type="AlphaFoldDB" id="A0A858RJC3"/>
<organism evidence="2 3">
    <name type="scientific">Luteolibacter luteus</name>
    <dbReference type="NCBI Taxonomy" id="2728835"/>
    <lineage>
        <taxon>Bacteria</taxon>
        <taxon>Pseudomonadati</taxon>
        <taxon>Verrucomicrobiota</taxon>
        <taxon>Verrucomicrobiia</taxon>
        <taxon>Verrucomicrobiales</taxon>
        <taxon>Verrucomicrobiaceae</taxon>
        <taxon>Luteolibacter</taxon>
    </lineage>
</organism>
<proteinExistence type="predicted"/>
<dbReference type="Proteomes" id="UP000501812">
    <property type="component" value="Chromosome"/>
</dbReference>
<accession>A0A858RJC3</accession>
<reference evidence="2 3" key="1">
    <citation type="submission" date="2020-04" db="EMBL/GenBank/DDBJ databases">
        <title>Luteolibacter sp. G-1-1-1 isolated from soil.</title>
        <authorList>
            <person name="Dahal R.H."/>
        </authorList>
    </citation>
    <scope>NUCLEOTIDE SEQUENCE [LARGE SCALE GENOMIC DNA]</scope>
    <source>
        <strain evidence="2 3">G-1-1-1</strain>
    </source>
</reference>
<evidence type="ECO:0000313" key="2">
    <source>
        <dbReference type="EMBL" id="QJE96509.1"/>
    </source>
</evidence>
<dbReference type="RefSeq" id="WP_169454910.1">
    <property type="nucleotide sequence ID" value="NZ_CP051774.1"/>
</dbReference>
<keyword evidence="3" id="KW-1185">Reference proteome</keyword>
<gene>
    <name evidence="2" type="ORF">HHL09_12200</name>
</gene>
<dbReference type="EMBL" id="CP051774">
    <property type="protein sequence ID" value="QJE96509.1"/>
    <property type="molecule type" value="Genomic_DNA"/>
</dbReference>